<dbReference type="InterPro" id="IPR023214">
    <property type="entry name" value="HAD_sf"/>
</dbReference>
<proteinExistence type="predicted"/>
<dbReference type="PANTHER" id="PTHR19288:SF90">
    <property type="entry name" value="OS08G0542600 PROTEIN"/>
    <property type="match status" value="1"/>
</dbReference>
<dbReference type="InterPro" id="IPR006357">
    <property type="entry name" value="HAD-SF_hydro_IIA"/>
</dbReference>
<accession>A0A964T195</accession>
<dbReference type="GO" id="GO:0005737">
    <property type="term" value="C:cytoplasm"/>
    <property type="evidence" value="ECO:0007669"/>
    <property type="project" value="TreeGrafter"/>
</dbReference>
<dbReference type="Proteomes" id="UP000773614">
    <property type="component" value="Unassembled WGS sequence"/>
</dbReference>
<dbReference type="NCBIfam" id="TIGR01459">
    <property type="entry name" value="HAD-SF-IIA-hyp4"/>
    <property type="match status" value="1"/>
</dbReference>
<gene>
    <name evidence="1" type="ORF">E4O86_02115</name>
</gene>
<protein>
    <submittedName>
        <fullName evidence="1">TIGR01459 family HAD-type hydrolase</fullName>
    </submittedName>
</protein>
<dbReference type="PANTHER" id="PTHR19288">
    <property type="entry name" value="4-NITROPHENYLPHOSPHATASE-RELATED"/>
    <property type="match status" value="1"/>
</dbReference>
<dbReference type="OrthoDB" id="9791073at2"/>
<evidence type="ECO:0000313" key="1">
    <source>
        <dbReference type="EMBL" id="MYZ46516.1"/>
    </source>
</evidence>
<comment type="caution">
    <text evidence="1">The sequence shown here is derived from an EMBL/GenBank/DDBJ whole genome shotgun (WGS) entry which is preliminary data.</text>
</comment>
<dbReference type="InterPro" id="IPR006356">
    <property type="entry name" value="HAD-SF_hydro_IIA_hyp3"/>
</dbReference>
<dbReference type="InterPro" id="IPR036412">
    <property type="entry name" value="HAD-like_sf"/>
</dbReference>
<sequence length="305" mass="32424">MRVREIDGLAALAADYDGILCDVWGVVHNGVASFAAATDALSRFRRARGPVVLVTNAPRPSGPVIEQLRSLGVPDEAYDRIVTSGDVTRRFVAARPGTKVFHLGHPRDLPFYEGLPVELVGEDEAELVSCTGLFDDYTETPEDYREMLGRFVARGLVMVCANPDIVVERGDTLVYCAGALARLYDELGGETVLAGKPHPPIYRTALELTGLPPGARVLAIGDALGTDARGARNAGLDLLFVSGGIHEADFGPPGAPDPERIAMHFRAEGLEAVGYMPHLAWSRSAGGNAKPDVAGEALVTRTGGR</sequence>
<reference evidence="1" key="1">
    <citation type="submission" date="2019-03" db="EMBL/GenBank/DDBJ databases">
        <title>Afifella sp. nov., isolated from activated sludge.</title>
        <authorList>
            <person name="Li Q."/>
            <person name="Liu Y."/>
        </authorList>
    </citation>
    <scope>NUCLEOTIDE SEQUENCE</scope>
    <source>
        <strain evidence="1">L72</strain>
    </source>
</reference>
<dbReference type="Pfam" id="PF13242">
    <property type="entry name" value="Hydrolase_like"/>
    <property type="match status" value="1"/>
</dbReference>
<name>A0A964T195_9HYPH</name>
<dbReference type="CDD" id="cd07525">
    <property type="entry name" value="HAD_like"/>
    <property type="match status" value="1"/>
</dbReference>
<dbReference type="GO" id="GO:0016791">
    <property type="term" value="F:phosphatase activity"/>
    <property type="evidence" value="ECO:0007669"/>
    <property type="project" value="TreeGrafter"/>
</dbReference>
<evidence type="ECO:0000313" key="2">
    <source>
        <dbReference type="Proteomes" id="UP000773614"/>
    </source>
</evidence>
<keyword evidence="1" id="KW-0378">Hydrolase</keyword>
<dbReference type="Pfam" id="PF13344">
    <property type="entry name" value="Hydrolase_6"/>
    <property type="match status" value="1"/>
</dbReference>
<keyword evidence="2" id="KW-1185">Reference proteome</keyword>
<dbReference type="EMBL" id="SPKJ01000003">
    <property type="protein sequence ID" value="MYZ46516.1"/>
    <property type="molecule type" value="Genomic_DNA"/>
</dbReference>
<dbReference type="Gene3D" id="3.40.50.1000">
    <property type="entry name" value="HAD superfamily/HAD-like"/>
    <property type="match status" value="2"/>
</dbReference>
<dbReference type="SUPFAM" id="SSF56784">
    <property type="entry name" value="HAD-like"/>
    <property type="match status" value="1"/>
</dbReference>
<organism evidence="1 2">
    <name type="scientific">Propylenella binzhouense</name>
    <dbReference type="NCBI Taxonomy" id="2555902"/>
    <lineage>
        <taxon>Bacteria</taxon>
        <taxon>Pseudomonadati</taxon>
        <taxon>Pseudomonadota</taxon>
        <taxon>Alphaproteobacteria</taxon>
        <taxon>Hyphomicrobiales</taxon>
        <taxon>Propylenellaceae</taxon>
        <taxon>Propylenella</taxon>
    </lineage>
</organism>
<dbReference type="NCBIfam" id="TIGR01460">
    <property type="entry name" value="HAD-SF-IIA"/>
    <property type="match status" value="1"/>
</dbReference>
<dbReference type="AlphaFoldDB" id="A0A964T195"/>